<dbReference type="STRING" id="1147123.SAMN05443428_10784"/>
<evidence type="ECO:0000313" key="11">
    <source>
        <dbReference type="Proteomes" id="UP000190105"/>
    </source>
</evidence>
<reference evidence="11" key="1">
    <citation type="submission" date="2017-02" db="EMBL/GenBank/DDBJ databases">
        <authorList>
            <person name="Varghese N."/>
            <person name="Submissions S."/>
        </authorList>
    </citation>
    <scope>NUCLEOTIDE SEQUENCE [LARGE SCALE GENOMIC DNA]</scope>
    <source>
        <strain evidence="11">USBA 833</strain>
    </source>
</reference>
<keyword evidence="4 8" id="KW-0812">Transmembrane</keyword>
<dbReference type="Gene3D" id="3.30.1330.60">
    <property type="entry name" value="OmpA-like domain"/>
    <property type="match status" value="1"/>
</dbReference>
<name>A0A1T4XA14_9CLOT</name>
<evidence type="ECO:0000256" key="4">
    <source>
        <dbReference type="ARBA" id="ARBA00022692"/>
    </source>
</evidence>
<evidence type="ECO:0000259" key="9">
    <source>
        <dbReference type="PROSITE" id="PS51123"/>
    </source>
</evidence>
<accession>A0A1T4XA14</accession>
<dbReference type="AlphaFoldDB" id="A0A1T4XA14"/>
<evidence type="ECO:0000256" key="1">
    <source>
        <dbReference type="ARBA" id="ARBA00004162"/>
    </source>
</evidence>
<dbReference type="RefSeq" id="WP_242948699.1">
    <property type="nucleotide sequence ID" value="NZ_FUYH01000007.1"/>
</dbReference>
<evidence type="ECO:0000256" key="6">
    <source>
        <dbReference type="ARBA" id="ARBA00023136"/>
    </source>
</evidence>
<comment type="similarity">
    <text evidence="2">Belongs to the MotB family.</text>
</comment>
<keyword evidence="5 8" id="KW-1133">Transmembrane helix</keyword>
<evidence type="ECO:0000256" key="5">
    <source>
        <dbReference type="ARBA" id="ARBA00022989"/>
    </source>
</evidence>
<keyword evidence="3" id="KW-1003">Cell membrane</keyword>
<dbReference type="SUPFAM" id="SSF103088">
    <property type="entry name" value="OmpA-like"/>
    <property type="match status" value="1"/>
</dbReference>
<dbReference type="PROSITE" id="PS51123">
    <property type="entry name" value="OMPA_2"/>
    <property type="match status" value="1"/>
</dbReference>
<proteinExistence type="inferred from homology"/>
<protein>
    <submittedName>
        <fullName evidence="10">Chemotaxis protein MotB</fullName>
    </submittedName>
</protein>
<dbReference type="PANTHER" id="PTHR30329">
    <property type="entry name" value="STATOR ELEMENT OF FLAGELLAR MOTOR COMPLEX"/>
    <property type="match status" value="1"/>
</dbReference>
<dbReference type="InterPro" id="IPR025713">
    <property type="entry name" value="MotB-like_N_dom"/>
</dbReference>
<evidence type="ECO:0000313" key="10">
    <source>
        <dbReference type="EMBL" id="SKA86424.1"/>
    </source>
</evidence>
<dbReference type="Proteomes" id="UP000190105">
    <property type="component" value="Unassembled WGS sequence"/>
</dbReference>
<feature type="domain" description="OmpA-like" evidence="9">
    <location>
        <begin position="128"/>
        <end position="249"/>
    </location>
</feature>
<dbReference type="PANTHER" id="PTHR30329:SF21">
    <property type="entry name" value="LIPOPROTEIN YIAD-RELATED"/>
    <property type="match status" value="1"/>
</dbReference>
<evidence type="ECO:0000256" key="3">
    <source>
        <dbReference type="ARBA" id="ARBA00022475"/>
    </source>
</evidence>
<keyword evidence="11" id="KW-1185">Reference proteome</keyword>
<keyword evidence="6 7" id="KW-0472">Membrane</keyword>
<gene>
    <name evidence="10" type="ORF">SAMN05443428_10784</name>
</gene>
<dbReference type="Pfam" id="PF13677">
    <property type="entry name" value="MotB_plug"/>
    <property type="match status" value="1"/>
</dbReference>
<dbReference type="GO" id="GO:0005886">
    <property type="term" value="C:plasma membrane"/>
    <property type="evidence" value="ECO:0007669"/>
    <property type="project" value="UniProtKB-SubCell"/>
</dbReference>
<evidence type="ECO:0000256" key="7">
    <source>
        <dbReference type="PROSITE-ProRule" id="PRU00473"/>
    </source>
</evidence>
<dbReference type="InterPro" id="IPR036737">
    <property type="entry name" value="OmpA-like_sf"/>
</dbReference>
<dbReference type="InterPro" id="IPR006665">
    <property type="entry name" value="OmpA-like"/>
</dbReference>
<dbReference type="InterPro" id="IPR050330">
    <property type="entry name" value="Bact_OuterMem_StrucFunc"/>
</dbReference>
<organism evidence="10 11">
    <name type="scientific">Caloramator quimbayensis</name>
    <dbReference type="NCBI Taxonomy" id="1147123"/>
    <lineage>
        <taxon>Bacteria</taxon>
        <taxon>Bacillati</taxon>
        <taxon>Bacillota</taxon>
        <taxon>Clostridia</taxon>
        <taxon>Eubacteriales</taxon>
        <taxon>Clostridiaceae</taxon>
        <taxon>Caloramator</taxon>
    </lineage>
</organism>
<comment type="subcellular location">
    <subcellularLocation>
        <location evidence="1">Cell membrane</location>
        <topology evidence="1">Single-pass membrane protein</topology>
    </subcellularLocation>
</comment>
<sequence length="253" mass="28385">MSKKKEVEKKQISQEWLTTYSDMVTLLLTFFVLLYSFSQVDNIKFKAIALSLAQSFGATSGYITKGGDIGPTPVEDKINLQNDLKTQDDLEIGKNNKLSGETESVYKKVSDFVKANNLEAKVSVKEDVRGVIIELQEKILFDSGSSEIKEVSVPLLDKLAELLSSFSNEVIVEGHTDNVPISKGYYKSNWELSADRAVKVVRYFTENKRLDPSKFVATGCGEFRPIDTNSTPQGRQRNRRVNILIVTTKESKK</sequence>
<dbReference type="Pfam" id="PF00691">
    <property type="entry name" value="OmpA"/>
    <property type="match status" value="1"/>
</dbReference>
<feature type="transmembrane region" description="Helical" evidence="8">
    <location>
        <begin position="20"/>
        <end position="38"/>
    </location>
</feature>
<dbReference type="EMBL" id="FUYH01000007">
    <property type="protein sequence ID" value="SKA86424.1"/>
    <property type="molecule type" value="Genomic_DNA"/>
</dbReference>
<evidence type="ECO:0000256" key="2">
    <source>
        <dbReference type="ARBA" id="ARBA00008914"/>
    </source>
</evidence>
<evidence type="ECO:0000256" key="8">
    <source>
        <dbReference type="SAM" id="Phobius"/>
    </source>
</evidence>
<dbReference type="CDD" id="cd07185">
    <property type="entry name" value="OmpA_C-like"/>
    <property type="match status" value="1"/>
</dbReference>